<feature type="transmembrane region" description="Helical" evidence="1">
    <location>
        <begin position="93"/>
        <end position="119"/>
    </location>
</feature>
<dbReference type="GO" id="GO:0022857">
    <property type="term" value="F:transmembrane transporter activity"/>
    <property type="evidence" value="ECO:0007669"/>
    <property type="project" value="InterPro"/>
</dbReference>
<organism evidence="3 4">
    <name type="scientific">Duganella lactea</name>
    <dbReference type="NCBI Taxonomy" id="2692173"/>
    <lineage>
        <taxon>Bacteria</taxon>
        <taxon>Pseudomonadati</taxon>
        <taxon>Pseudomonadota</taxon>
        <taxon>Betaproteobacteria</taxon>
        <taxon>Burkholderiales</taxon>
        <taxon>Oxalobacteraceae</taxon>
        <taxon>Telluria group</taxon>
        <taxon>Duganella</taxon>
    </lineage>
</organism>
<accession>A0A6L8MKS4</accession>
<keyword evidence="1" id="KW-0812">Transmembrane</keyword>
<dbReference type="InterPro" id="IPR001036">
    <property type="entry name" value="Acrflvin-R"/>
</dbReference>
<evidence type="ECO:0000313" key="3">
    <source>
        <dbReference type="EMBL" id="MYM81065.1"/>
    </source>
</evidence>
<feature type="signal peptide" evidence="2">
    <location>
        <begin position="1"/>
        <end position="20"/>
    </location>
</feature>
<name>A0A6L8MKS4_9BURK</name>
<proteinExistence type="predicted"/>
<dbReference type="GO" id="GO:0016020">
    <property type="term" value="C:membrane"/>
    <property type="evidence" value="ECO:0007669"/>
    <property type="project" value="InterPro"/>
</dbReference>
<feature type="chain" id="PRO_5026955238" evidence="2">
    <location>
        <begin position="21"/>
        <end position="163"/>
    </location>
</feature>
<dbReference type="Pfam" id="PF00873">
    <property type="entry name" value="ACR_tran"/>
    <property type="match status" value="1"/>
</dbReference>
<evidence type="ECO:0000313" key="4">
    <source>
        <dbReference type="Proteomes" id="UP000474565"/>
    </source>
</evidence>
<feature type="transmembrane region" description="Helical" evidence="1">
    <location>
        <begin position="139"/>
        <end position="157"/>
    </location>
</feature>
<dbReference type="AlphaFoldDB" id="A0A6L8MKS4"/>
<dbReference type="EMBL" id="WWCP01000002">
    <property type="protein sequence ID" value="MYM81065.1"/>
    <property type="molecule type" value="Genomic_DNA"/>
</dbReference>
<dbReference type="Gene3D" id="1.20.1640.10">
    <property type="entry name" value="Multidrug efflux transporter AcrB transmembrane domain"/>
    <property type="match status" value="1"/>
</dbReference>
<dbReference type="Proteomes" id="UP000474565">
    <property type="component" value="Unassembled WGS sequence"/>
</dbReference>
<keyword evidence="2" id="KW-0732">Signal</keyword>
<keyword evidence="1" id="KW-0472">Membrane</keyword>
<feature type="transmembrane region" description="Helical" evidence="1">
    <location>
        <begin position="66"/>
        <end position="86"/>
    </location>
</feature>
<protein>
    <submittedName>
        <fullName evidence="3">Uncharacterized protein</fullName>
    </submittedName>
</protein>
<sequence length="163" mass="17169">MKSMICMALGAIAAITSARASQPQVVQQTVAVRSDDGGVAMDAAQHAGSEQALASAMRDFSRTTCATMLVLSAMFIPMIALASSAVGEIYRQFMAAMVIAMWLTMLLVLAVAPALTRMWPRRAGRPIAASAASLPRRCARMFMLCAGFVAALVWALPSDSLVG</sequence>
<comment type="caution">
    <text evidence="3">The sequence shown here is derived from an EMBL/GenBank/DDBJ whole genome shotgun (WGS) entry which is preliminary data.</text>
</comment>
<dbReference type="SUPFAM" id="SSF82866">
    <property type="entry name" value="Multidrug efflux transporter AcrB transmembrane domain"/>
    <property type="match status" value="1"/>
</dbReference>
<evidence type="ECO:0000256" key="2">
    <source>
        <dbReference type="SAM" id="SignalP"/>
    </source>
</evidence>
<keyword evidence="1" id="KW-1133">Transmembrane helix</keyword>
<evidence type="ECO:0000256" key="1">
    <source>
        <dbReference type="SAM" id="Phobius"/>
    </source>
</evidence>
<gene>
    <name evidence="3" type="ORF">GTP44_03700</name>
</gene>
<reference evidence="3 4" key="1">
    <citation type="submission" date="2019-12" db="EMBL/GenBank/DDBJ databases">
        <title>Novel species isolated from a subtropical stream in China.</title>
        <authorList>
            <person name="Lu H."/>
        </authorList>
    </citation>
    <scope>NUCLEOTIDE SEQUENCE [LARGE SCALE GENOMIC DNA]</scope>
    <source>
        <strain evidence="3 4">FT50W</strain>
    </source>
</reference>